<name>A0A0G1HLN2_9BACT</name>
<dbReference type="Proteomes" id="UP000033907">
    <property type="component" value="Unassembled WGS sequence"/>
</dbReference>
<keyword evidence="5 6" id="KW-0472">Membrane</keyword>
<accession>A0A0G1HLN2</accession>
<dbReference type="GO" id="GO:0015627">
    <property type="term" value="C:type II protein secretion system complex"/>
    <property type="evidence" value="ECO:0007669"/>
    <property type="project" value="InterPro"/>
</dbReference>
<dbReference type="PRINTS" id="PR00885">
    <property type="entry name" value="BCTERIALGSPH"/>
</dbReference>
<dbReference type="InterPro" id="IPR045584">
    <property type="entry name" value="Pilin-like"/>
</dbReference>
<keyword evidence="3 6" id="KW-0812">Transmembrane</keyword>
<dbReference type="InterPro" id="IPR002416">
    <property type="entry name" value="T2SS_protein-GspH"/>
</dbReference>
<evidence type="ECO:0008006" key="9">
    <source>
        <dbReference type="Google" id="ProtNLM"/>
    </source>
</evidence>
<dbReference type="SUPFAM" id="SSF54523">
    <property type="entry name" value="Pili subunits"/>
    <property type="match status" value="1"/>
</dbReference>
<dbReference type="InterPro" id="IPR012902">
    <property type="entry name" value="N_methyl_site"/>
</dbReference>
<dbReference type="GO" id="GO:0015628">
    <property type="term" value="P:protein secretion by the type II secretion system"/>
    <property type="evidence" value="ECO:0007669"/>
    <property type="project" value="InterPro"/>
</dbReference>
<keyword evidence="2" id="KW-0488">Methylation</keyword>
<evidence type="ECO:0000313" key="8">
    <source>
        <dbReference type="Proteomes" id="UP000033907"/>
    </source>
</evidence>
<dbReference type="GO" id="GO:0016020">
    <property type="term" value="C:membrane"/>
    <property type="evidence" value="ECO:0007669"/>
    <property type="project" value="UniProtKB-SubCell"/>
</dbReference>
<keyword evidence="4 6" id="KW-1133">Transmembrane helix</keyword>
<comment type="subcellular location">
    <subcellularLocation>
        <location evidence="1">Membrane</location>
        <topology evidence="1">Single-pass membrane protein</topology>
    </subcellularLocation>
</comment>
<evidence type="ECO:0000256" key="5">
    <source>
        <dbReference type="ARBA" id="ARBA00023136"/>
    </source>
</evidence>
<organism evidence="7 8">
    <name type="scientific">Candidatus Nomurabacteria bacterium GW2011_GWF2_43_24</name>
    <dbReference type="NCBI Taxonomy" id="1618778"/>
    <lineage>
        <taxon>Bacteria</taxon>
        <taxon>Candidatus Nomuraibacteriota</taxon>
    </lineage>
</organism>
<dbReference type="EMBL" id="LCGH01000002">
    <property type="protein sequence ID" value="KKT11754.1"/>
    <property type="molecule type" value="Genomic_DNA"/>
</dbReference>
<dbReference type="PROSITE" id="PS00409">
    <property type="entry name" value="PROKAR_NTER_METHYL"/>
    <property type="match status" value="1"/>
</dbReference>
<dbReference type="PANTHER" id="PTHR30093">
    <property type="entry name" value="GENERAL SECRETION PATHWAY PROTEIN G"/>
    <property type="match status" value="1"/>
</dbReference>
<sequence length="106" mass="11226">MTFFRKNNAGFTLIELLVVVAIIGVLASVVLASLNSARDKARVTKAKVEMREIVQVIIIAQREQGKPLDANQGEGGAGACSNVDTFWVYGQTIPGAPSIPLSPSCP</sequence>
<dbReference type="AlphaFoldDB" id="A0A0G1HLN2"/>
<dbReference type="Pfam" id="PF07963">
    <property type="entry name" value="N_methyl"/>
    <property type="match status" value="1"/>
</dbReference>
<feature type="transmembrane region" description="Helical" evidence="6">
    <location>
        <begin position="12"/>
        <end position="34"/>
    </location>
</feature>
<evidence type="ECO:0000256" key="6">
    <source>
        <dbReference type="SAM" id="Phobius"/>
    </source>
</evidence>
<reference evidence="7 8" key="1">
    <citation type="journal article" date="2015" name="Nature">
        <title>rRNA introns, odd ribosomes, and small enigmatic genomes across a large radiation of phyla.</title>
        <authorList>
            <person name="Brown C.T."/>
            <person name="Hug L.A."/>
            <person name="Thomas B.C."/>
            <person name="Sharon I."/>
            <person name="Castelle C.J."/>
            <person name="Singh A."/>
            <person name="Wilkins M.J."/>
            <person name="Williams K.H."/>
            <person name="Banfield J.F."/>
        </authorList>
    </citation>
    <scope>NUCLEOTIDE SEQUENCE [LARGE SCALE GENOMIC DNA]</scope>
</reference>
<protein>
    <recommendedName>
        <fullName evidence="9">General secretion pathway protein G</fullName>
    </recommendedName>
</protein>
<dbReference type="NCBIfam" id="TIGR02532">
    <property type="entry name" value="IV_pilin_GFxxxE"/>
    <property type="match status" value="1"/>
</dbReference>
<evidence type="ECO:0000256" key="1">
    <source>
        <dbReference type="ARBA" id="ARBA00004167"/>
    </source>
</evidence>
<evidence type="ECO:0000313" key="7">
    <source>
        <dbReference type="EMBL" id="KKT11754.1"/>
    </source>
</evidence>
<comment type="caution">
    <text evidence="7">The sequence shown here is derived from an EMBL/GenBank/DDBJ whole genome shotgun (WGS) entry which is preliminary data.</text>
</comment>
<evidence type="ECO:0000256" key="4">
    <source>
        <dbReference type="ARBA" id="ARBA00022989"/>
    </source>
</evidence>
<evidence type="ECO:0000256" key="3">
    <source>
        <dbReference type="ARBA" id="ARBA00022692"/>
    </source>
</evidence>
<evidence type="ECO:0000256" key="2">
    <source>
        <dbReference type="ARBA" id="ARBA00022481"/>
    </source>
</evidence>
<proteinExistence type="predicted"/>
<gene>
    <name evidence="7" type="ORF">UV91_C0002G0048</name>
</gene>
<dbReference type="Gene3D" id="3.30.700.10">
    <property type="entry name" value="Glycoprotein, Type 4 Pilin"/>
    <property type="match status" value="1"/>
</dbReference>